<dbReference type="Proteomes" id="UP000606870">
    <property type="component" value="Unassembled WGS sequence"/>
</dbReference>
<protein>
    <submittedName>
        <fullName evidence="11">Response regulator</fullName>
    </submittedName>
</protein>
<keyword evidence="2" id="KW-0963">Cytoplasm</keyword>
<dbReference type="PANTHER" id="PTHR42713">
    <property type="entry name" value="HISTIDINE KINASE-RELATED"/>
    <property type="match status" value="1"/>
</dbReference>
<keyword evidence="5" id="KW-0805">Transcription regulation</keyword>
<dbReference type="InterPro" id="IPR020449">
    <property type="entry name" value="Tscrpt_reg_AraC-type_HTH"/>
</dbReference>
<dbReference type="SUPFAM" id="SSF46689">
    <property type="entry name" value="Homeodomain-like"/>
    <property type="match status" value="2"/>
</dbReference>
<keyword evidence="12" id="KW-1185">Reference proteome</keyword>
<dbReference type="SMART" id="SM00342">
    <property type="entry name" value="HTH_ARAC"/>
    <property type="match status" value="1"/>
</dbReference>
<feature type="modified residue" description="4-aspartylphosphate" evidence="8">
    <location>
        <position position="55"/>
    </location>
</feature>
<reference evidence="11 12" key="1">
    <citation type="submission" date="2020-08" db="EMBL/GenBank/DDBJ databases">
        <authorList>
            <person name="Liu C."/>
            <person name="Sun Q."/>
        </authorList>
    </citation>
    <scope>NUCLEOTIDE SEQUENCE [LARGE SCALE GENOMIC DNA]</scope>
    <source>
        <strain evidence="11 12">NSJ-59</strain>
    </source>
</reference>
<dbReference type="InterPro" id="IPR009057">
    <property type="entry name" value="Homeodomain-like_sf"/>
</dbReference>
<evidence type="ECO:0000313" key="12">
    <source>
        <dbReference type="Proteomes" id="UP000606870"/>
    </source>
</evidence>
<dbReference type="Gene3D" id="3.40.50.2300">
    <property type="match status" value="1"/>
</dbReference>
<gene>
    <name evidence="11" type="ORF">H8J70_01490</name>
</gene>
<evidence type="ECO:0000256" key="4">
    <source>
        <dbReference type="ARBA" id="ARBA00023012"/>
    </source>
</evidence>
<keyword evidence="3 8" id="KW-0597">Phosphoprotein</keyword>
<dbReference type="EMBL" id="JACOGK010000003">
    <property type="protein sequence ID" value="MBC3535935.1"/>
    <property type="molecule type" value="Genomic_DNA"/>
</dbReference>
<evidence type="ECO:0000256" key="2">
    <source>
        <dbReference type="ARBA" id="ARBA00022490"/>
    </source>
</evidence>
<feature type="domain" description="HTH araC/xylS-type" evidence="9">
    <location>
        <begin position="419"/>
        <end position="517"/>
    </location>
</feature>
<evidence type="ECO:0000256" key="3">
    <source>
        <dbReference type="ARBA" id="ARBA00022553"/>
    </source>
</evidence>
<dbReference type="InterPro" id="IPR051552">
    <property type="entry name" value="HptR"/>
</dbReference>
<evidence type="ECO:0000256" key="7">
    <source>
        <dbReference type="ARBA" id="ARBA00023163"/>
    </source>
</evidence>
<dbReference type="PROSITE" id="PS00041">
    <property type="entry name" value="HTH_ARAC_FAMILY_1"/>
    <property type="match status" value="1"/>
</dbReference>
<proteinExistence type="predicted"/>
<evidence type="ECO:0000259" key="9">
    <source>
        <dbReference type="PROSITE" id="PS01124"/>
    </source>
</evidence>
<dbReference type="InterPro" id="IPR018060">
    <property type="entry name" value="HTH_AraC"/>
</dbReference>
<dbReference type="PRINTS" id="PR00032">
    <property type="entry name" value="HTHARAC"/>
</dbReference>
<dbReference type="PANTHER" id="PTHR42713:SF3">
    <property type="entry name" value="TRANSCRIPTIONAL REGULATORY PROTEIN HPTR"/>
    <property type="match status" value="1"/>
</dbReference>
<dbReference type="SMART" id="SM00448">
    <property type="entry name" value="REC"/>
    <property type="match status" value="1"/>
</dbReference>
<dbReference type="PROSITE" id="PS50110">
    <property type="entry name" value="RESPONSE_REGULATORY"/>
    <property type="match status" value="1"/>
</dbReference>
<comment type="caution">
    <text evidence="11">The sequence shown here is derived from an EMBL/GenBank/DDBJ whole genome shotgun (WGS) entry which is preliminary data.</text>
</comment>
<keyword evidence="7" id="KW-0804">Transcription</keyword>
<name>A0ABR6VGY6_9FIRM</name>
<feature type="domain" description="Response regulatory" evidence="10">
    <location>
        <begin position="3"/>
        <end position="120"/>
    </location>
</feature>
<dbReference type="RefSeq" id="WP_186501990.1">
    <property type="nucleotide sequence ID" value="NZ_JACOGK010000003.1"/>
</dbReference>
<evidence type="ECO:0000256" key="5">
    <source>
        <dbReference type="ARBA" id="ARBA00023015"/>
    </source>
</evidence>
<dbReference type="CDD" id="cd17536">
    <property type="entry name" value="REC_YesN-like"/>
    <property type="match status" value="1"/>
</dbReference>
<comment type="subcellular location">
    <subcellularLocation>
        <location evidence="1">Cytoplasm</location>
    </subcellularLocation>
</comment>
<evidence type="ECO:0000259" key="10">
    <source>
        <dbReference type="PROSITE" id="PS50110"/>
    </source>
</evidence>
<dbReference type="InterPro" id="IPR018062">
    <property type="entry name" value="HTH_AraC-typ_CS"/>
</dbReference>
<dbReference type="SUPFAM" id="SSF52172">
    <property type="entry name" value="CheY-like"/>
    <property type="match status" value="1"/>
</dbReference>
<evidence type="ECO:0000256" key="8">
    <source>
        <dbReference type="PROSITE-ProRule" id="PRU00169"/>
    </source>
</evidence>
<dbReference type="Gene3D" id="1.10.10.60">
    <property type="entry name" value="Homeodomain-like"/>
    <property type="match status" value="2"/>
</dbReference>
<accession>A0ABR6VGY6</accession>
<evidence type="ECO:0000313" key="11">
    <source>
        <dbReference type="EMBL" id="MBC3535935.1"/>
    </source>
</evidence>
<dbReference type="PROSITE" id="PS01124">
    <property type="entry name" value="HTH_ARAC_FAMILY_2"/>
    <property type="match status" value="1"/>
</dbReference>
<organism evidence="11 12">
    <name type="scientific">Megasphaera hominis</name>
    <dbReference type="NCBI Taxonomy" id="159836"/>
    <lineage>
        <taxon>Bacteria</taxon>
        <taxon>Bacillati</taxon>
        <taxon>Bacillota</taxon>
        <taxon>Negativicutes</taxon>
        <taxon>Veillonellales</taxon>
        <taxon>Veillonellaceae</taxon>
        <taxon>Megasphaera</taxon>
    </lineage>
</organism>
<sequence length="525" mass="60301">MYKLVIADDEVIVFQFVKMVIEKNRLPLEICGTAENGTEAIRLIDQYKPEFVMLDINMPGYNGLEVAEQMRAKYPDMFIYIVTAYKEFDYVYKAMHVAVTDYLVKPIKPDDLVEALKKGISLAAKRNQDRDQAEAVKKQLAAQYPIVMKERITELLRMNESDATLLPLLRQFSGRQHFMPIAVCALAGWLPPTKAGDLEKLPVREEDFSLFHDYGVLLSKEDTLVLILDHWNASVRAQLQQTVATCEQQRGGVFSTVIYMKQDKPLAEIYKKAIETCHMNLFWQVRGTIILGTSAKEETEWEEKIDFTHTYDVFEQFLINHETAAGKEYMARIFAEMQAQEYPRSLVNVSLIKFGCDLLDQYGKALFPAEKVRHMEEAYIAAINGASHAGAVQRYVYQLIDDLTQNSAASQNSAEKIVKWAQNYMEDNYYQDITLEQVAKVFYVSEGYMCRIFKKYTGKRYIAYLTDIRMKKAKELLVSGKFTIAEVARKTGFKDASYFSTVFKKYYAYPPSKLLVQSGDERSGK</sequence>
<dbReference type="Pfam" id="PF00072">
    <property type="entry name" value="Response_reg"/>
    <property type="match status" value="1"/>
</dbReference>
<dbReference type="InterPro" id="IPR011006">
    <property type="entry name" value="CheY-like_superfamily"/>
</dbReference>
<evidence type="ECO:0000256" key="6">
    <source>
        <dbReference type="ARBA" id="ARBA00023125"/>
    </source>
</evidence>
<keyword evidence="6" id="KW-0238">DNA-binding</keyword>
<evidence type="ECO:0000256" key="1">
    <source>
        <dbReference type="ARBA" id="ARBA00004496"/>
    </source>
</evidence>
<dbReference type="Pfam" id="PF12833">
    <property type="entry name" value="HTH_18"/>
    <property type="match status" value="1"/>
</dbReference>
<dbReference type="InterPro" id="IPR001789">
    <property type="entry name" value="Sig_transdc_resp-reg_receiver"/>
</dbReference>
<keyword evidence="4" id="KW-0902">Two-component regulatory system</keyword>